<evidence type="ECO:0000313" key="2">
    <source>
        <dbReference type="EMBL" id="KAK5873533.1"/>
    </source>
</evidence>
<feature type="compositionally biased region" description="Polar residues" evidence="1">
    <location>
        <begin position="37"/>
        <end position="57"/>
    </location>
</feature>
<comment type="caution">
    <text evidence="2">The sequence shown here is derived from an EMBL/GenBank/DDBJ whole genome shotgun (WGS) entry which is preliminary data.</text>
</comment>
<name>A0AAN8AYA8_ELEMC</name>
<feature type="region of interest" description="Disordered" evidence="1">
    <location>
        <begin position="1"/>
        <end position="68"/>
    </location>
</feature>
<dbReference type="AlphaFoldDB" id="A0AAN8AYA8"/>
<sequence length="68" mass="7285">MATHDKPSIQSRGDEQAEDGDTKSVISSRHSRGPLQYGSSMSGAGAPSVSNKGSIQRRQLRHMEGESD</sequence>
<evidence type="ECO:0000256" key="1">
    <source>
        <dbReference type="SAM" id="MobiDB-lite"/>
    </source>
</evidence>
<accession>A0AAN8AYA8</accession>
<keyword evidence="3" id="KW-1185">Reference proteome</keyword>
<dbReference type="Proteomes" id="UP001346869">
    <property type="component" value="Unassembled WGS sequence"/>
</dbReference>
<reference evidence="2 3" key="1">
    <citation type="journal article" date="2023" name="Genes (Basel)">
        <title>Chromosome-Level Genome Assembly and Circadian Gene Repertoire of the Patagonia Blennie Eleginops maclovinus-The Closest Ancestral Proxy of Antarctic Cryonotothenioids.</title>
        <authorList>
            <person name="Cheng C.C."/>
            <person name="Rivera-Colon A.G."/>
            <person name="Minhas B.F."/>
            <person name="Wilson L."/>
            <person name="Rayamajhi N."/>
            <person name="Vargas-Chacoff L."/>
            <person name="Catchen J.M."/>
        </authorList>
    </citation>
    <scope>NUCLEOTIDE SEQUENCE [LARGE SCALE GENOMIC DNA]</scope>
    <source>
        <strain evidence="2">JMC-PN-2008</strain>
    </source>
</reference>
<evidence type="ECO:0000313" key="3">
    <source>
        <dbReference type="Proteomes" id="UP001346869"/>
    </source>
</evidence>
<feature type="compositionally biased region" description="Basic and acidic residues" evidence="1">
    <location>
        <begin position="1"/>
        <end position="15"/>
    </location>
</feature>
<dbReference type="EMBL" id="JAUZQC010000003">
    <property type="protein sequence ID" value="KAK5873533.1"/>
    <property type="molecule type" value="Genomic_DNA"/>
</dbReference>
<organism evidence="2 3">
    <name type="scientific">Eleginops maclovinus</name>
    <name type="common">Patagonian blennie</name>
    <name type="synonym">Eleginus maclovinus</name>
    <dbReference type="NCBI Taxonomy" id="56733"/>
    <lineage>
        <taxon>Eukaryota</taxon>
        <taxon>Metazoa</taxon>
        <taxon>Chordata</taxon>
        <taxon>Craniata</taxon>
        <taxon>Vertebrata</taxon>
        <taxon>Euteleostomi</taxon>
        <taxon>Actinopterygii</taxon>
        <taxon>Neopterygii</taxon>
        <taxon>Teleostei</taxon>
        <taxon>Neoteleostei</taxon>
        <taxon>Acanthomorphata</taxon>
        <taxon>Eupercaria</taxon>
        <taxon>Perciformes</taxon>
        <taxon>Notothenioidei</taxon>
        <taxon>Eleginopidae</taxon>
        <taxon>Eleginops</taxon>
    </lineage>
</organism>
<protein>
    <submittedName>
        <fullName evidence="2">Uncharacterized protein</fullName>
    </submittedName>
</protein>
<gene>
    <name evidence="2" type="ORF">PBY51_018568</name>
</gene>
<proteinExistence type="predicted"/>
<reference evidence="2 3" key="2">
    <citation type="journal article" date="2023" name="Mol. Biol. Evol.">
        <title>Genomics of Secondarily Temperate Adaptation in the Only Non-Antarctic Icefish.</title>
        <authorList>
            <person name="Rivera-Colon A.G."/>
            <person name="Rayamajhi N."/>
            <person name="Minhas B.F."/>
            <person name="Madrigal G."/>
            <person name="Bilyk K.T."/>
            <person name="Yoon V."/>
            <person name="Hune M."/>
            <person name="Gregory S."/>
            <person name="Cheng C.H.C."/>
            <person name="Catchen J.M."/>
        </authorList>
    </citation>
    <scope>NUCLEOTIDE SEQUENCE [LARGE SCALE GENOMIC DNA]</scope>
    <source>
        <strain evidence="2">JMC-PN-2008</strain>
    </source>
</reference>